<dbReference type="Proteomes" id="UP000237153">
    <property type="component" value="Unassembled WGS sequence"/>
</dbReference>
<dbReference type="Pfam" id="PF01479">
    <property type="entry name" value="S4"/>
    <property type="match status" value="1"/>
</dbReference>
<dbReference type="RefSeq" id="WP_014557647.1">
    <property type="nucleotide sequence ID" value="NZ_DSFH01000054.1"/>
</dbReference>
<dbReference type="PANTHER" id="PTHR11581:SF0">
    <property type="entry name" value="SMALL RIBOSOMAL SUBUNIT PROTEIN ES4"/>
    <property type="match status" value="1"/>
</dbReference>
<protein>
    <recommendedName>
        <fullName evidence="6 7">Small ribosomal subunit protein eS4</fullName>
    </recommendedName>
</protein>
<evidence type="ECO:0000256" key="5">
    <source>
        <dbReference type="ARBA" id="ARBA00023274"/>
    </source>
</evidence>
<comment type="similarity">
    <text evidence="1 7">Belongs to the eukaryotic ribosomal protein eS4 family.</text>
</comment>
<dbReference type="SMART" id="SM00363">
    <property type="entry name" value="S4"/>
    <property type="match status" value="1"/>
</dbReference>
<dbReference type="CDD" id="cd06087">
    <property type="entry name" value="KOW_RPS4"/>
    <property type="match status" value="1"/>
</dbReference>
<dbReference type="InterPro" id="IPR013845">
    <property type="entry name" value="Ribosomal_eS4_central_region"/>
</dbReference>
<reference evidence="11 12" key="1">
    <citation type="submission" date="2018-01" db="EMBL/GenBank/DDBJ databases">
        <title>Metagenomic assembled genomes from two thermal pools in the Uzon Caldera, Kamchatka, Russia.</title>
        <authorList>
            <person name="Wilkins L."/>
            <person name="Ettinger C."/>
        </authorList>
    </citation>
    <scope>NUCLEOTIDE SEQUENCE [LARGE SCALE GENOMIC DNA]</scope>
    <source>
        <strain evidence="11">ZAV-06</strain>
    </source>
</reference>
<dbReference type="SUPFAM" id="SSF55174">
    <property type="entry name" value="Alpha-L RNA-binding motif"/>
    <property type="match status" value="1"/>
</dbReference>
<gene>
    <name evidence="7" type="primary">rps4e</name>
    <name evidence="11" type="ORF">C0188_01895</name>
    <name evidence="9" type="ORF">ENO39_03865</name>
    <name evidence="10" type="ORF">IOK49_03335</name>
</gene>
<dbReference type="Gene3D" id="2.40.50.740">
    <property type="match status" value="1"/>
</dbReference>
<sequence>MARMGGSKHLRSYSAPDFWPISTKERFWAIKPSPGPHSLSSSIPLGIVLRDYLKYARTKREVIRALSMGLVKVDGKVRKDYKYPVGAMDVIEIVPSSLFFRAVPNMDKFISFVEIPKEEASIKPLRIENKTTVNHGHIQLNLFDGSNILIKVSDPKNPTEVPYRTLSTVIVKIPEREIIDYIPLEEGVYAIIFGGKNTGIMGKVKEIRKGMKRYRSLVVIETDDGSIAQTSLDYVLAIGREKPIIKLM</sequence>
<dbReference type="InterPro" id="IPR036986">
    <property type="entry name" value="S4_RNA-bd_sf"/>
</dbReference>
<organism evidence="11 12">
    <name type="scientific">Fervidicoccus fontis</name>
    <dbReference type="NCBI Taxonomy" id="683846"/>
    <lineage>
        <taxon>Archaea</taxon>
        <taxon>Thermoproteota</taxon>
        <taxon>Thermoprotei</taxon>
        <taxon>Fervidicoccales</taxon>
        <taxon>Fervidicoccaceae</taxon>
        <taxon>Fervidicoccus</taxon>
    </lineage>
</organism>
<dbReference type="AlphaFoldDB" id="A0A2J6N3C8"/>
<dbReference type="NCBIfam" id="NF003312">
    <property type="entry name" value="PRK04313.1"/>
    <property type="match status" value="1"/>
</dbReference>
<keyword evidence="4 7" id="KW-0689">Ribosomal protein</keyword>
<feature type="domain" description="RNA-binding S4" evidence="8">
    <location>
        <begin position="43"/>
        <end position="104"/>
    </location>
</feature>
<reference evidence="10" key="3">
    <citation type="submission" date="2020-10" db="EMBL/GenBank/DDBJ databases">
        <title>Fervidococcus fontis strain 3639Fd - the first crenarchaeon capable of growth on lipids.</title>
        <authorList>
            <person name="Kochetkova T.V."/>
            <person name="Elcheninov A.G."/>
            <person name="Toschakov S.V."/>
            <person name="Kublanov I.V."/>
        </authorList>
    </citation>
    <scope>NUCLEOTIDE SEQUENCE</scope>
    <source>
        <strain evidence="10">3639Fd</strain>
    </source>
</reference>
<name>A0A2J6N3C8_9CREN</name>
<evidence type="ECO:0000313" key="11">
    <source>
        <dbReference type="EMBL" id="PMB75723.1"/>
    </source>
</evidence>
<dbReference type="CDD" id="cd00165">
    <property type="entry name" value="S4"/>
    <property type="match status" value="1"/>
</dbReference>
<evidence type="ECO:0000259" key="8">
    <source>
        <dbReference type="SMART" id="SM00363"/>
    </source>
</evidence>
<dbReference type="FunFam" id="3.10.290.10:FF:000002">
    <property type="entry name" value="40S ribosomal protein S4"/>
    <property type="match status" value="1"/>
</dbReference>
<dbReference type="PIRSF" id="PIRSF002116">
    <property type="entry name" value="Ribosomal_S4"/>
    <property type="match status" value="1"/>
</dbReference>
<dbReference type="Pfam" id="PF08071">
    <property type="entry name" value="RS4NT"/>
    <property type="match status" value="1"/>
</dbReference>
<dbReference type="OMA" id="GHIQLNL"/>
<dbReference type="InterPro" id="IPR002942">
    <property type="entry name" value="S4_RNA-bd"/>
</dbReference>
<evidence type="ECO:0000256" key="1">
    <source>
        <dbReference type="ARBA" id="ARBA00007500"/>
    </source>
</evidence>
<evidence type="ECO:0000256" key="2">
    <source>
        <dbReference type="ARBA" id="ARBA00022730"/>
    </source>
</evidence>
<dbReference type="PANTHER" id="PTHR11581">
    <property type="entry name" value="30S/40S RIBOSOMAL PROTEIN S4"/>
    <property type="match status" value="1"/>
</dbReference>
<accession>A0A2J6N3C8</accession>
<dbReference type="GeneID" id="12449582"/>
<dbReference type="InterPro" id="IPR041982">
    <property type="entry name" value="Ribosomal_eS4_KOW"/>
</dbReference>
<keyword evidence="5 7" id="KW-0687">Ribonucleoprotein</keyword>
<evidence type="ECO:0000256" key="4">
    <source>
        <dbReference type="ARBA" id="ARBA00022980"/>
    </source>
</evidence>
<dbReference type="InterPro" id="IPR000876">
    <property type="entry name" value="Ribosomal_eS4"/>
</dbReference>
<keyword evidence="2" id="KW-0699">rRNA-binding</keyword>
<dbReference type="EMBL" id="JADEZV010000002">
    <property type="protein sequence ID" value="MBE9391111.1"/>
    <property type="molecule type" value="Genomic_DNA"/>
</dbReference>
<dbReference type="EMBL" id="PNIM01000007">
    <property type="protein sequence ID" value="PMB75723.1"/>
    <property type="molecule type" value="Genomic_DNA"/>
</dbReference>
<evidence type="ECO:0000256" key="6">
    <source>
        <dbReference type="ARBA" id="ARBA00035272"/>
    </source>
</evidence>
<dbReference type="InterPro" id="IPR038237">
    <property type="entry name" value="Ribosomal_eS4_central_sf"/>
</dbReference>
<dbReference type="InterPro" id="IPR014722">
    <property type="entry name" value="Rib_uL2_dom2"/>
</dbReference>
<proteinExistence type="inferred from homology"/>
<dbReference type="GO" id="GO:0003735">
    <property type="term" value="F:structural constituent of ribosome"/>
    <property type="evidence" value="ECO:0007669"/>
    <property type="project" value="InterPro"/>
</dbReference>
<reference evidence="9" key="2">
    <citation type="journal article" date="2020" name="mSystems">
        <title>Genome- and Community-Level Interaction Insights into Carbon Utilization and Element Cycling Functions of Hydrothermarchaeota in Hydrothermal Sediment.</title>
        <authorList>
            <person name="Zhou Z."/>
            <person name="Liu Y."/>
            <person name="Xu W."/>
            <person name="Pan J."/>
            <person name="Luo Z.H."/>
            <person name="Li M."/>
        </authorList>
    </citation>
    <scope>NUCLEOTIDE SEQUENCE [LARGE SCALE GENOMIC DNA]</scope>
    <source>
        <strain evidence="9">SpSt-1261</strain>
    </source>
</reference>
<comment type="caution">
    <text evidence="11">The sequence shown here is derived from an EMBL/GenBank/DDBJ whole genome shotgun (WGS) entry which is preliminary data.</text>
</comment>
<dbReference type="PROSITE" id="PS50889">
    <property type="entry name" value="S4"/>
    <property type="match status" value="1"/>
</dbReference>
<evidence type="ECO:0000313" key="9">
    <source>
        <dbReference type="EMBL" id="HEW64175.1"/>
    </source>
</evidence>
<keyword evidence="3 7" id="KW-0694">RNA-binding</keyword>
<dbReference type="Proteomes" id="UP000652307">
    <property type="component" value="Unassembled WGS sequence"/>
</dbReference>
<dbReference type="HAMAP" id="MF_00485">
    <property type="entry name" value="Ribosomal_eS4"/>
    <property type="match status" value="1"/>
</dbReference>
<dbReference type="GO" id="GO:0019843">
    <property type="term" value="F:rRNA binding"/>
    <property type="evidence" value="ECO:0007669"/>
    <property type="project" value="UniProtKB-KW"/>
</dbReference>
<dbReference type="Gene3D" id="3.10.290.10">
    <property type="entry name" value="RNA-binding S4 domain"/>
    <property type="match status" value="1"/>
</dbReference>
<dbReference type="GO" id="GO:0022627">
    <property type="term" value="C:cytosolic small ribosomal subunit"/>
    <property type="evidence" value="ECO:0007669"/>
    <property type="project" value="TreeGrafter"/>
</dbReference>
<dbReference type="GO" id="GO:0006412">
    <property type="term" value="P:translation"/>
    <property type="evidence" value="ECO:0007669"/>
    <property type="project" value="UniProtKB-UniRule"/>
</dbReference>
<dbReference type="Proteomes" id="UP000886076">
    <property type="component" value="Unassembled WGS sequence"/>
</dbReference>
<evidence type="ECO:0000313" key="10">
    <source>
        <dbReference type="EMBL" id="MBE9391111.1"/>
    </source>
</evidence>
<dbReference type="Gene3D" id="2.30.30.30">
    <property type="match status" value="1"/>
</dbReference>
<evidence type="ECO:0000256" key="7">
    <source>
        <dbReference type="HAMAP-Rule" id="MF_00485"/>
    </source>
</evidence>
<dbReference type="EMBL" id="DSFH01000054">
    <property type="protein sequence ID" value="HEW64175.1"/>
    <property type="molecule type" value="Genomic_DNA"/>
</dbReference>
<dbReference type="InterPro" id="IPR013843">
    <property type="entry name" value="Ribosomal_eS4_N"/>
</dbReference>
<dbReference type="Pfam" id="PF00900">
    <property type="entry name" value="Ribosomal_S4e"/>
    <property type="match status" value="1"/>
</dbReference>
<evidence type="ECO:0000256" key="3">
    <source>
        <dbReference type="ARBA" id="ARBA00022884"/>
    </source>
</evidence>
<evidence type="ECO:0000313" key="12">
    <source>
        <dbReference type="Proteomes" id="UP000237153"/>
    </source>
</evidence>